<name>A0ABW2Y764_9BIFI</name>
<keyword evidence="2" id="KW-1133">Transmembrane helix</keyword>
<proteinExistence type="predicted"/>
<feature type="transmembrane region" description="Helical" evidence="2">
    <location>
        <begin position="52"/>
        <end position="76"/>
    </location>
</feature>
<feature type="transmembrane region" description="Helical" evidence="2">
    <location>
        <begin position="97"/>
        <end position="118"/>
    </location>
</feature>
<gene>
    <name evidence="3" type="ORF">ACFQY8_04895</name>
</gene>
<feature type="region of interest" description="Disordered" evidence="1">
    <location>
        <begin position="183"/>
        <end position="242"/>
    </location>
</feature>
<dbReference type="EMBL" id="JBHTHQ010000021">
    <property type="protein sequence ID" value="MFD0705079.1"/>
    <property type="molecule type" value="Genomic_DNA"/>
</dbReference>
<keyword evidence="4" id="KW-1185">Reference proteome</keyword>
<evidence type="ECO:0000313" key="4">
    <source>
        <dbReference type="Proteomes" id="UP001597036"/>
    </source>
</evidence>
<reference evidence="4" key="1">
    <citation type="journal article" date="2019" name="Int. J. Syst. Evol. Microbiol.">
        <title>The Global Catalogue of Microorganisms (GCM) 10K type strain sequencing project: providing services to taxonomists for standard genome sequencing and annotation.</title>
        <authorList>
            <consortium name="The Broad Institute Genomics Platform"/>
            <consortium name="The Broad Institute Genome Sequencing Center for Infectious Disease"/>
            <person name="Wu L."/>
            <person name="Ma J."/>
        </authorList>
    </citation>
    <scope>NUCLEOTIDE SEQUENCE [LARGE SCALE GENOMIC DNA]</scope>
    <source>
        <strain evidence="4">CCM 8604</strain>
    </source>
</reference>
<sequence>MGTTVKIAKIAWWQVPAFIFLLSVIALAAEIFDIVGWQHFANSDDISLSESTVLSIGFYVIVFAVSSVLMVIGAFIGSREAEERLRYPQFQKPESYALRNMTRAQCITWVVAVVGSFVPGVNLVVILVASILISLMTIAIAAVLLKINYTQKVPASSLPVLSYMPYRGAASAQSYDASKFAQQTPMNTGDNESVQVNPTQQIPQPQPPLNVPTYGQAPVSEATRLSNPPASSDSTYSASPQQ</sequence>
<accession>A0ABW2Y764</accession>
<comment type="caution">
    <text evidence="3">The sequence shown here is derived from an EMBL/GenBank/DDBJ whole genome shotgun (WGS) entry which is preliminary data.</text>
</comment>
<dbReference type="RefSeq" id="WP_377938776.1">
    <property type="nucleotide sequence ID" value="NZ_JBHTHQ010000021.1"/>
</dbReference>
<feature type="compositionally biased region" description="Low complexity" evidence="1">
    <location>
        <begin position="194"/>
        <end position="203"/>
    </location>
</feature>
<feature type="transmembrane region" description="Helical" evidence="2">
    <location>
        <begin position="124"/>
        <end position="145"/>
    </location>
</feature>
<keyword evidence="2" id="KW-0812">Transmembrane</keyword>
<protein>
    <submittedName>
        <fullName evidence="3">Uncharacterized protein</fullName>
    </submittedName>
</protein>
<evidence type="ECO:0000313" key="3">
    <source>
        <dbReference type="EMBL" id="MFD0705079.1"/>
    </source>
</evidence>
<organism evidence="3 4">
    <name type="scientific">Alloscardovia venturai</name>
    <dbReference type="NCBI Taxonomy" id="1769421"/>
    <lineage>
        <taxon>Bacteria</taxon>
        <taxon>Bacillati</taxon>
        <taxon>Actinomycetota</taxon>
        <taxon>Actinomycetes</taxon>
        <taxon>Bifidobacteriales</taxon>
        <taxon>Bifidobacteriaceae</taxon>
        <taxon>Alloscardovia</taxon>
    </lineage>
</organism>
<dbReference type="Proteomes" id="UP001597036">
    <property type="component" value="Unassembled WGS sequence"/>
</dbReference>
<feature type="transmembrane region" description="Helical" evidence="2">
    <location>
        <begin position="12"/>
        <end position="32"/>
    </location>
</feature>
<feature type="compositionally biased region" description="Polar residues" evidence="1">
    <location>
        <begin position="223"/>
        <end position="242"/>
    </location>
</feature>
<feature type="compositionally biased region" description="Polar residues" evidence="1">
    <location>
        <begin position="183"/>
        <end position="193"/>
    </location>
</feature>
<keyword evidence="2" id="KW-0472">Membrane</keyword>
<evidence type="ECO:0000256" key="1">
    <source>
        <dbReference type="SAM" id="MobiDB-lite"/>
    </source>
</evidence>
<evidence type="ECO:0000256" key="2">
    <source>
        <dbReference type="SAM" id="Phobius"/>
    </source>
</evidence>